<organism evidence="7 8">
    <name type="scientific">Allosediminivita pacifica</name>
    <dbReference type="NCBI Taxonomy" id="1267769"/>
    <lineage>
        <taxon>Bacteria</taxon>
        <taxon>Pseudomonadati</taxon>
        <taxon>Pseudomonadota</taxon>
        <taxon>Alphaproteobacteria</taxon>
        <taxon>Rhodobacterales</taxon>
        <taxon>Paracoccaceae</taxon>
        <taxon>Allosediminivita</taxon>
    </lineage>
</organism>
<dbReference type="EMBL" id="QBKN01000018">
    <property type="protein sequence ID" value="PTX46090.1"/>
    <property type="molecule type" value="Genomic_DNA"/>
</dbReference>
<keyword evidence="4" id="KW-0812">Transmembrane</keyword>
<name>A0A2T6AQL7_9RHOB</name>
<keyword evidence="4" id="KW-1133">Transmembrane helix</keyword>
<feature type="domain" description="DUF5930" evidence="6">
    <location>
        <begin position="1"/>
        <end position="320"/>
    </location>
</feature>
<keyword evidence="1" id="KW-0732">Signal</keyword>
<keyword evidence="8" id="KW-1185">Reference proteome</keyword>
<dbReference type="OrthoDB" id="9805070at2"/>
<evidence type="ECO:0000256" key="2">
    <source>
        <dbReference type="SAM" id="Coils"/>
    </source>
</evidence>
<sequence>MRTRLAIRLHALLEGFFPERRLFLRSETDTRFIRLRPGTQAVAATGAGLVVAWTIVATAILLMDSIGSGNYREQAEREQTTYQQRLNALSDERDARAHEAAQAQERFNAALQQISAMQTELLESETKRRELETGIDVIQATLRKTMKEREAASERVASLQERIEGGTQVASAGNGEGDATLEMLTQALSRTAEERDQVVADAQDALVRADRMAMELRNKESENDRIFRQLEEAMTVSVKPLDKMFEAAGMDPDRIISQVRSGYSGQGGPLTPLSLSTRSEEPSDETLRANRILNQMDRLNLYRIAAQRAPFATPLKDPFRFTSGFGRRWGRLHAGTDFAAPHGTPIYSTADGVVIHAGWMSGYGRLVKIQHEFGIETRYAHMSKIRVEKGQRVSRGDRIGDMGNTGRSTGTHLHYEVRVGGEPVNPMIYIKAANDVF</sequence>
<comment type="caution">
    <text evidence="7">The sequence shown here is derived from an EMBL/GenBank/DDBJ whole genome shotgun (WGS) entry which is preliminary data.</text>
</comment>
<gene>
    <name evidence="7" type="ORF">C8N44_11866</name>
</gene>
<proteinExistence type="predicted"/>
<evidence type="ECO:0000256" key="4">
    <source>
        <dbReference type="SAM" id="Phobius"/>
    </source>
</evidence>
<feature type="region of interest" description="Disordered" evidence="3">
    <location>
        <begin position="261"/>
        <end position="282"/>
    </location>
</feature>
<dbReference type="GO" id="GO:0004222">
    <property type="term" value="F:metalloendopeptidase activity"/>
    <property type="evidence" value="ECO:0007669"/>
    <property type="project" value="TreeGrafter"/>
</dbReference>
<dbReference type="FunFam" id="2.70.70.10:FF:000006">
    <property type="entry name" value="M23 family peptidase"/>
    <property type="match status" value="1"/>
</dbReference>
<dbReference type="PANTHER" id="PTHR21666:SF289">
    <property type="entry name" value="L-ALA--D-GLU ENDOPEPTIDASE"/>
    <property type="match status" value="1"/>
</dbReference>
<evidence type="ECO:0000259" key="5">
    <source>
        <dbReference type="Pfam" id="PF01551"/>
    </source>
</evidence>
<feature type="coiled-coil region" evidence="2">
    <location>
        <begin position="72"/>
        <end position="162"/>
    </location>
</feature>
<evidence type="ECO:0000256" key="1">
    <source>
        <dbReference type="ARBA" id="ARBA00022729"/>
    </source>
</evidence>
<dbReference type="InterPro" id="IPR011055">
    <property type="entry name" value="Dup_hybrid_motif"/>
</dbReference>
<evidence type="ECO:0000313" key="8">
    <source>
        <dbReference type="Proteomes" id="UP000244069"/>
    </source>
</evidence>
<protein>
    <submittedName>
        <fullName evidence="7">Murein DD-endopeptidase MepM/ murein hydrolase activator NlpD</fullName>
    </submittedName>
</protein>
<keyword evidence="4" id="KW-0472">Membrane</keyword>
<keyword evidence="2" id="KW-0175">Coiled coil</keyword>
<dbReference type="InterPro" id="IPR045974">
    <property type="entry name" value="DUF5930"/>
</dbReference>
<reference evidence="7 8" key="1">
    <citation type="submission" date="2018-04" db="EMBL/GenBank/DDBJ databases">
        <title>Genomic Encyclopedia of Archaeal and Bacterial Type Strains, Phase II (KMG-II): from individual species to whole genera.</title>
        <authorList>
            <person name="Goeker M."/>
        </authorList>
    </citation>
    <scope>NUCLEOTIDE SEQUENCE [LARGE SCALE GENOMIC DNA]</scope>
    <source>
        <strain evidence="7 8">DSM 29329</strain>
    </source>
</reference>
<accession>A0A2T6AQL7</accession>
<dbReference type="Pfam" id="PF01551">
    <property type="entry name" value="Peptidase_M23"/>
    <property type="match status" value="1"/>
</dbReference>
<evidence type="ECO:0000259" key="6">
    <source>
        <dbReference type="Pfam" id="PF19353"/>
    </source>
</evidence>
<dbReference type="InterPro" id="IPR016047">
    <property type="entry name" value="M23ase_b-sheet_dom"/>
</dbReference>
<dbReference type="Gene3D" id="2.70.70.10">
    <property type="entry name" value="Glucose Permease (Domain IIA)"/>
    <property type="match status" value="1"/>
</dbReference>
<dbReference type="Proteomes" id="UP000244069">
    <property type="component" value="Unassembled WGS sequence"/>
</dbReference>
<evidence type="ECO:0000313" key="7">
    <source>
        <dbReference type="EMBL" id="PTX46090.1"/>
    </source>
</evidence>
<dbReference type="RefSeq" id="WP_107977470.1">
    <property type="nucleotide sequence ID" value="NZ_BMEZ01000019.1"/>
</dbReference>
<dbReference type="SUPFAM" id="SSF51261">
    <property type="entry name" value="Duplicated hybrid motif"/>
    <property type="match status" value="1"/>
</dbReference>
<dbReference type="Pfam" id="PF19353">
    <property type="entry name" value="DUF5930"/>
    <property type="match status" value="1"/>
</dbReference>
<dbReference type="AlphaFoldDB" id="A0A2T6AQL7"/>
<feature type="transmembrane region" description="Helical" evidence="4">
    <location>
        <begin position="41"/>
        <end position="63"/>
    </location>
</feature>
<keyword evidence="7" id="KW-0378">Hydrolase</keyword>
<dbReference type="CDD" id="cd12797">
    <property type="entry name" value="M23_peptidase"/>
    <property type="match status" value="1"/>
</dbReference>
<feature type="domain" description="M23ase beta-sheet core" evidence="5">
    <location>
        <begin position="332"/>
        <end position="426"/>
    </location>
</feature>
<evidence type="ECO:0000256" key="3">
    <source>
        <dbReference type="SAM" id="MobiDB-lite"/>
    </source>
</evidence>
<dbReference type="InterPro" id="IPR050570">
    <property type="entry name" value="Cell_wall_metabolism_enzyme"/>
</dbReference>
<dbReference type="PANTHER" id="PTHR21666">
    <property type="entry name" value="PEPTIDASE-RELATED"/>
    <property type="match status" value="1"/>
</dbReference>